<dbReference type="SUPFAM" id="SSF51735">
    <property type="entry name" value="NAD(P)-binding Rossmann-fold domains"/>
    <property type="match status" value="1"/>
</dbReference>
<dbReference type="InterPro" id="IPR013154">
    <property type="entry name" value="ADH-like_N"/>
</dbReference>
<dbReference type="Pfam" id="PF00107">
    <property type="entry name" value="ADH_zinc_N"/>
    <property type="match status" value="1"/>
</dbReference>
<organism evidence="2 3">
    <name type="scientific">Fuerstiella marisgermanici</name>
    <dbReference type="NCBI Taxonomy" id="1891926"/>
    <lineage>
        <taxon>Bacteria</taxon>
        <taxon>Pseudomonadati</taxon>
        <taxon>Planctomycetota</taxon>
        <taxon>Planctomycetia</taxon>
        <taxon>Planctomycetales</taxon>
        <taxon>Planctomycetaceae</taxon>
        <taxon>Fuerstiella</taxon>
    </lineage>
</organism>
<name>A0A1P8WI85_9PLAN</name>
<dbReference type="PANTHER" id="PTHR45033">
    <property type="match status" value="1"/>
</dbReference>
<evidence type="ECO:0000259" key="1">
    <source>
        <dbReference type="SMART" id="SM00829"/>
    </source>
</evidence>
<dbReference type="EC" id="1.1.1.1" evidence="2"/>
<evidence type="ECO:0000313" key="2">
    <source>
        <dbReference type="EMBL" id="APZ93775.1"/>
    </source>
</evidence>
<dbReference type="EMBL" id="CP017641">
    <property type="protein sequence ID" value="APZ93775.1"/>
    <property type="molecule type" value="Genomic_DNA"/>
</dbReference>
<reference evidence="2 3" key="1">
    <citation type="journal article" date="2016" name="Front. Microbiol.">
        <title>Fuerstia marisgermanicae gen. nov., sp. nov., an Unusual Member of the Phylum Planctomycetes from the German Wadden Sea.</title>
        <authorList>
            <person name="Kohn T."/>
            <person name="Heuer A."/>
            <person name="Jogler M."/>
            <person name="Vollmers J."/>
            <person name="Boedeker C."/>
            <person name="Bunk B."/>
            <person name="Rast P."/>
            <person name="Borchert D."/>
            <person name="Glockner I."/>
            <person name="Freese H.M."/>
            <person name="Klenk H.P."/>
            <person name="Overmann J."/>
            <person name="Kaster A.K."/>
            <person name="Rohde M."/>
            <person name="Wiegand S."/>
            <person name="Jogler C."/>
        </authorList>
    </citation>
    <scope>NUCLEOTIDE SEQUENCE [LARGE SCALE GENOMIC DNA]</scope>
    <source>
        <strain evidence="2 3">NH11</strain>
    </source>
</reference>
<accession>A0A1P8WI85</accession>
<dbReference type="Pfam" id="PF08240">
    <property type="entry name" value="ADH_N"/>
    <property type="match status" value="1"/>
</dbReference>
<dbReference type="Gene3D" id="3.40.50.720">
    <property type="entry name" value="NAD(P)-binding Rossmann-like Domain"/>
    <property type="match status" value="1"/>
</dbReference>
<dbReference type="InterPro" id="IPR013149">
    <property type="entry name" value="ADH-like_C"/>
</dbReference>
<keyword evidence="3" id="KW-1185">Reference proteome</keyword>
<proteinExistence type="predicted"/>
<dbReference type="Gene3D" id="3.90.180.10">
    <property type="entry name" value="Medium-chain alcohol dehydrogenases, catalytic domain"/>
    <property type="match status" value="1"/>
</dbReference>
<dbReference type="KEGG" id="fmr:Fuma_03393"/>
<dbReference type="RefSeq" id="WP_077025185.1">
    <property type="nucleotide sequence ID" value="NZ_CP017641.1"/>
</dbReference>
<dbReference type="OrthoDB" id="9787435at2"/>
<dbReference type="InterPro" id="IPR020843">
    <property type="entry name" value="ER"/>
</dbReference>
<dbReference type="SUPFAM" id="SSF50129">
    <property type="entry name" value="GroES-like"/>
    <property type="match status" value="1"/>
</dbReference>
<dbReference type="AlphaFoldDB" id="A0A1P8WI85"/>
<protein>
    <submittedName>
        <fullName evidence="2">Alcohol dehydrogenase</fullName>
        <ecNumber evidence="2">1.1.1.1</ecNumber>
    </submittedName>
</protein>
<dbReference type="Proteomes" id="UP000187735">
    <property type="component" value="Chromosome"/>
</dbReference>
<gene>
    <name evidence="2" type="primary">adhT</name>
    <name evidence="2" type="ORF">Fuma_03393</name>
</gene>
<dbReference type="InterPro" id="IPR036291">
    <property type="entry name" value="NAD(P)-bd_dom_sf"/>
</dbReference>
<sequence length="333" mass="35032">MKALVLNKLKTPLVLEDRDDLVPAADEVVVQLKAASLNRRDYWITQGMYPGIQLPVILGSDGAGVVSRAGADVDSSLVGANVIINPGWHWGDNDAAQSNDFTILGMPTDGTFATEVRVPAEYVYSAPSHLDWTQAAALPLAGLTAYRAVFQQGRLKSGETVLITGIGGGVATFALQYAAAANAKVIVTSSSEEKIARAIEHGATAGFNYKADDWSDRLASEHGAVDLIIDSAGGDGYADLIKLAAPGGRIVNYGATTGPPKSLDLFSVFWKQLHLIGSTMGSPDDFAAMLQFVSKFGIAPIVDDALPLADGNAAIERMQNSTQFGKVVLAIEA</sequence>
<evidence type="ECO:0000313" key="3">
    <source>
        <dbReference type="Proteomes" id="UP000187735"/>
    </source>
</evidence>
<dbReference type="SMART" id="SM00829">
    <property type="entry name" value="PKS_ER"/>
    <property type="match status" value="1"/>
</dbReference>
<dbReference type="PANTHER" id="PTHR45033:SF3">
    <property type="entry name" value="DEHYDROGENASE, PUTATIVE (AFU_ORTHOLOGUE AFUA_2G13270)-RELATED"/>
    <property type="match status" value="1"/>
</dbReference>
<dbReference type="GO" id="GO:0004022">
    <property type="term" value="F:alcohol dehydrogenase (NAD+) activity"/>
    <property type="evidence" value="ECO:0007669"/>
    <property type="project" value="UniProtKB-EC"/>
</dbReference>
<dbReference type="InterPro" id="IPR052711">
    <property type="entry name" value="Zinc_ADH-like"/>
</dbReference>
<keyword evidence="2" id="KW-0560">Oxidoreductase</keyword>
<feature type="domain" description="Enoyl reductase (ER)" evidence="1">
    <location>
        <begin position="10"/>
        <end position="329"/>
    </location>
</feature>
<dbReference type="InterPro" id="IPR011032">
    <property type="entry name" value="GroES-like_sf"/>
</dbReference>
<dbReference type="STRING" id="1891926.Fuma_03393"/>